<keyword evidence="4 7" id="KW-0520">NAD</keyword>
<dbReference type="NCBIfam" id="TIGR00518">
    <property type="entry name" value="alaDH"/>
    <property type="match status" value="1"/>
</dbReference>
<dbReference type="SUPFAM" id="SSF51735">
    <property type="entry name" value="NAD(P)-binding Rossmann-fold domains"/>
    <property type="match status" value="1"/>
</dbReference>
<comment type="caution">
    <text evidence="13">The sequence shown here is derived from an EMBL/GenBank/DDBJ whole genome shotgun (WGS) entry which is preliminary data.</text>
</comment>
<dbReference type="FunFam" id="3.40.50.720:FF:000433">
    <property type="entry name" value="Alanine dehydrogenase 1"/>
    <property type="match status" value="1"/>
</dbReference>
<dbReference type="Proteomes" id="UP000537130">
    <property type="component" value="Unassembled WGS sequence"/>
</dbReference>
<protein>
    <recommendedName>
        <fullName evidence="7">Alanine dehydrogenase</fullName>
        <ecNumber evidence="7">1.4.1.1</ecNumber>
    </recommendedName>
</protein>
<evidence type="ECO:0000256" key="4">
    <source>
        <dbReference type="ARBA" id="ARBA00023027"/>
    </source>
</evidence>
<comment type="pathway">
    <text evidence="1">Amino-acid degradation; L-alanine degradation via dehydrogenase pathway; NH(3) and pyruvate from L-alanine: step 1/1.</text>
</comment>
<dbReference type="AlphaFoldDB" id="A0A7W4W617"/>
<organism evidence="13 14">
    <name type="scientific">Litorivivens lipolytica</name>
    <dbReference type="NCBI Taxonomy" id="1524264"/>
    <lineage>
        <taxon>Bacteria</taxon>
        <taxon>Pseudomonadati</taxon>
        <taxon>Pseudomonadota</taxon>
        <taxon>Gammaproteobacteria</taxon>
        <taxon>Litorivivens</taxon>
    </lineage>
</organism>
<evidence type="ECO:0000256" key="1">
    <source>
        <dbReference type="ARBA" id="ARBA00005206"/>
    </source>
</evidence>
<accession>A0A7W4W617</accession>
<evidence type="ECO:0000259" key="12">
    <source>
        <dbReference type="SMART" id="SM01003"/>
    </source>
</evidence>
<dbReference type="Pfam" id="PF05222">
    <property type="entry name" value="AlaDh_PNT_N"/>
    <property type="match status" value="1"/>
</dbReference>
<feature type="domain" description="Alanine dehydrogenase/pyridine nucleotide transhydrogenase NAD(H)-binding" evidence="11">
    <location>
        <begin position="149"/>
        <end position="297"/>
    </location>
</feature>
<dbReference type="InterPro" id="IPR008141">
    <property type="entry name" value="Ala_DH"/>
</dbReference>
<comment type="similarity">
    <text evidence="2 7">Belongs to the AlaDH/PNT family.</text>
</comment>
<dbReference type="CDD" id="cd05305">
    <property type="entry name" value="L-AlaDH"/>
    <property type="match status" value="1"/>
</dbReference>
<evidence type="ECO:0000256" key="5">
    <source>
        <dbReference type="ARBA" id="ARBA00049277"/>
    </source>
</evidence>
<dbReference type="InterPro" id="IPR036291">
    <property type="entry name" value="NAD(P)-bd_dom_sf"/>
</dbReference>
<gene>
    <name evidence="13" type="ORF">FHR99_002266</name>
</gene>
<keyword evidence="14" id="KW-1185">Reference proteome</keyword>
<feature type="binding site" evidence="10">
    <location>
        <begin position="267"/>
        <end position="270"/>
    </location>
    <ligand>
        <name>NAD(+)</name>
        <dbReference type="ChEBI" id="CHEBI:57540"/>
    </ligand>
</feature>
<feature type="binding site" evidence="10">
    <location>
        <begin position="239"/>
        <end position="240"/>
    </location>
    <ligand>
        <name>NAD(+)</name>
        <dbReference type="ChEBI" id="CHEBI:57540"/>
    </ligand>
</feature>
<feature type="binding site" evidence="9">
    <location>
        <position position="15"/>
    </location>
    <ligand>
        <name>substrate</name>
    </ligand>
</feature>
<keyword evidence="3 7" id="KW-0560">Oxidoreductase</keyword>
<comment type="function">
    <text evidence="6">May play a role in cell wall synthesis as L-alanine is an important constituent of the peptidoglycan layer.</text>
</comment>
<evidence type="ECO:0000313" key="13">
    <source>
        <dbReference type="EMBL" id="MBB3048000.1"/>
    </source>
</evidence>
<dbReference type="EMBL" id="JACHWY010000002">
    <property type="protein sequence ID" value="MBB3048000.1"/>
    <property type="molecule type" value="Genomic_DNA"/>
</dbReference>
<evidence type="ECO:0000259" key="11">
    <source>
        <dbReference type="SMART" id="SM01002"/>
    </source>
</evidence>
<dbReference type="PANTHER" id="PTHR42795:SF1">
    <property type="entry name" value="ALANINE DEHYDROGENASE"/>
    <property type="match status" value="1"/>
</dbReference>
<feature type="binding site" evidence="9">
    <location>
        <position position="75"/>
    </location>
    <ligand>
        <name>substrate</name>
    </ligand>
</feature>
<feature type="active site" description="Proton donor/acceptor" evidence="8">
    <location>
        <position position="96"/>
    </location>
</feature>
<dbReference type="RefSeq" id="WP_183410746.1">
    <property type="nucleotide sequence ID" value="NZ_JACHWY010000002.1"/>
</dbReference>
<evidence type="ECO:0000256" key="6">
    <source>
        <dbReference type="ARBA" id="ARBA00056662"/>
    </source>
</evidence>
<feature type="binding site" evidence="10">
    <location>
        <position position="279"/>
    </location>
    <ligand>
        <name>NAD(+)</name>
        <dbReference type="ChEBI" id="CHEBI:57540"/>
    </ligand>
</feature>
<evidence type="ECO:0000313" key="14">
    <source>
        <dbReference type="Proteomes" id="UP000537130"/>
    </source>
</evidence>
<feature type="binding site" evidence="10">
    <location>
        <position position="220"/>
    </location>
    <ligand>
        <name>NAD(+)</name>
        <dbReference type="ChEBI" id="CHEBI:57540"/>
    </ligand>
</feature>
<proteinExistence type="inferred from homology"/>
<dbReference type="GO" id="GO:0000286">
    <property type="term" value="F:alanine dehydrogenase activity"/>
    <property type="evidence" value="ECO:0007669"/>
    <property type="project" value="UniProtKB-UniRule"/>
</dbReference>
<dbReference type="SMART" id="SM01002">
    <property type="entry name" value="AlaDh_PNT_C"/>
    <property type="match status" value="1"/>
</dbReference>
<dbReference type="SMART" id="SM01003">
    <property type="entry name" value="AlaDh_PNT_N"/>
    <property type="match status" value="1"/>
</dbReference>
<keyword evidence="10" id="KW-0547">Nucleotide-binding</keyword>
<evidence type="ECO:0000256" key="2">
    <source>
        <dbReference type="ARBA" id="ARBA00005689"/>
    </source>
</evidence>
<reference evidence="13 14" key="1">
    <citation type="submission" date="2020-08" db="EMBL/GenBank/DDBJ databases">
        <title>Genomic Encyclopedia of Type Strains, Phase III (KMG-III): the genomes of soil and plant-associated and newly described type strains.</title>
        <authorList>
            <person name="Whitman W."/>
        </authorList>
    </citation>
    <scope>NUCLEOTIDE SEQUENCE [LARGE SCALE GENOMIC DNA]</scope>
    <source>
        <strain evidence="13 14">CECT 8654</strain>
    </source>
</reference>
<evidence type="ECO:0000256" key="9">
    <source>
        <dbReference type="PIRSR" id="PIRSR000183-2"/>
    </source>
</evidence>
<dbReference type="EC" id="1.4.1.1" evidence="7"/>
<name>A0A7W4W617_9GAMM</name>
<evidence type="ECO:0000256" key="3">
    <source>
        <dbReference type="ARBA" id="ARBA00023002"/>
    </source>
</evidence>
<evidence type="ECO:0000256" key="10">
    <source>
        <dbReference type="PIRSR" id="PIRSR000183-3"/>
    </source>
</evidence>
<comment type="catalytic activity">
    <reaction evidence="5 7">
        <text>L-alanine + NAD(+) + H2O = pyruvate + NH4(+) + NADH + H(+)</text>
        <dbReference type="Rhea" id="RHEA:18405"/>
        <dbReference type="ChEBI" id="CHEBI:15361"/>
        <dbReference type="ChEBI" id="CHEBI:15377"/>
        <dbReference type="ChEBI" id="CHEBI:15378"/>
        <dbReference type="ChEBI" id="CHEBI:28938"/>
        <dbReference type="ChEBI" id="CHEBI:57540"/>
        <dbReference type="ChEBI" id="CHEBI:57945"/>
        <dbReference type="ChEBI" id="CHEBI:57972"/>
        <dbReference type="EC" id="1.4.1.1"/>
    </reaction>
</comment>
<feature type="domain" description="Alanine dehydrogenase/pyridine nucleotide transhydrogenase N-terminal" evidence="12">
    <location>
        <begin position="4"/>
        <end position="137"/>
    </location>
</feature>
<dbReference type="Gene3D" id="3.40.50.720">
    <property type="entry name" value="NAD(P)-binding Rossmann-like Domain"/>
    <property type="match status" value="2"/>
</dbReference>
<evidence type="ECO:0000256" key="8">
    <source>
        <dbReference type="PIRSR" id="PIRSR000183-1"/>
    </source>
</evidence>
<dbReference type="GO" id="GO:0000166">
    <property type="term" value="F:nucleotide binding"/>
    <property type="evidence" value="ECO:0007669"/>
    <property type="project" value="UniProtKB-KW"/>
</dbReference>
<dbReference type="GO" id="GO:0042853">
    <property type="term" value="P:L-alanine catabolic process"/>
    <property type="evidence" value="ECO:0007669"/>
    <property type="project" value="InterPro"/>
</dbReference>
<dbReference type="SUPFAM" id="SSF52283">
    <property type="entry name" value="Formate/glycerate dehydrogenase catalytic domain-like"/>
    <property type="match status" value="1"/>
</dbReference>
<dbReference type="Pfam" id="PF01262">
    <property type="entry name" value="AlaDh_PNT_C"/>
    <property type="match status" value="1"/>
</dbReference>
<dbReference type="PIRSF" id="PIRSF000183">
    <property type="entry name" value="Alanine_dh"/>
    <property type="match status" value="1"/>
</dbReference>
<evidence type="ECO:0000256" key="7">
    <source>
        <dbReference type="PIRNR" id="PIRNR000183"/>
    </source>
</evidence>
<dbReference type="InterPro" id="IPR007886">
    <property type="entry name" value="AlaDH/PNT_N"/>
</dbReference>
<dbReference type="GO" id="GO:0005886">
    <property type="term" value="C:plasma membrane"/>
    <property type="evidence" value="ECO:0007669"/>
    <property type="project" value="TreeGrafter"/>
</dbReference>
<feature type="binding site" evidence="10">
    <location>
        <position position="203"/>
    </location>
    <ligand>
        <name>NAD(+)</name>
        <dbReference type="ChEBI" id="CHEBI:57540"/>
    </ligand>
</feature>
<feature type="active site" description="Proton donor/acceptor" evidence="8">
    <location>
        <position position="270"/>
    </location>
</feature>
<sequence length="368" mass="38591">MIVGLPKEIKAQEHRVALMPEQVERLRKVGHQVLVQCGAGVGSGFSDEDYQAAGAELLATAGEVFTRAELIVKVKEPQPAECDLLHEGQILFTYLHLAPDNGLVNRLLRSGVTAIAYETVRDGEGRLPLLFPMSEIAGRVAAQAAARCLEKTLGGRGVLLAGATGVGPASALVLGGGVVGVNAARILAGMGAKVTVLESAEQKRDQLRQDWAGVFDVEPSTGRELETHLPEADVIIGAVLVPGDASPKLLTRADLTKMRAGAVLVDVAIDQGGCFESSRPTTHDQPTYIEQGIVHYCVANIPGAVPRTATAALSRATFPFIEAIASRGWRAALAADAGLAAGLSVSEGKLYCPAVARAQDRNCTPLPF</sequence>
<dbReference type="InterPro" id="IPR007698">
    <property type="entry name" value="AlaDH/PNT_NAD(H)-bd"/>
</dbReference>
<feature type="binding site" evidence="10">
    <location>
        <position position="134"/>
    </location>
    <ligand>
        <name>NAD(+)</name>
        <dbReference type="ChEBI" id="CHEBI:57540"/>
    </ligand>
</feature>
<dbReference type="PANTHER" id="PTHR42795">
    <property type="entry name" value="ALANINE DEHYDROGENASE"/>
    <property type="match status" value="1"/>
</dbReference>